<dbReference type="AlphaFoldDB" id="A0A9P6IE33"/>
<sequence>MATPGVDLDDVQMHIDDATIQLSTHRLTTPFPESVISITRTSSPNTSKEHPSSPEYTPRELAEQAKARQERQSAREMRWVARERANRSKSPVPMTPMRASTGGIEKRKSTGKWKSKATDSRLSSDLDRLLVGDSSASRALQGSQHPLRAILHSLPGFTYDTELDNVKFRKGQRVQLGIEDLMASGGRDVAKEWLEEFLLLTFEIKAKVLERYPMCRELDDVPLGYITMAKDVETFINKLPYDRAFKVRRTMERRLCQPYDMRKLVEWTIRARCRFLETKPKMVPGFGPFGQMSKEEGTDLEKRLWAAVDARGYAMPRAHDD</sequence>
<feature type="region of interest" description="Disordered" evidence="1">
    <location>
        <begin position="38"/>
        <end position="119"/>
    </location>
</feature>
<protein>
    <submittedName>
        <fullName evidence="2">Uncharacterized protein</fullName>
    </submittedName>
</protein>
<proteinExistence type="predicted"/>
<dbReference type="RefSeq" id="XP_038746461.1">
    <property type="nucleotide sequence ID" value="XM_038887985.1"/>
</dbReference>
<dbReference type="GeneID" id="62161059"/>
<feature type="compositionally biased region" description="Basic and acidic residues" evidence="1">
    <location>
        <begin position="47"/>
        <end position="86"/>
    </location>
</feature>
<comment type="caution">
    <text evidence="2">The sequence shown here is derived from an EMBL/GenBank/DDBJ whole genome shotgun (WGS) entry which is preliminary data.</text>
</comment>
<dbReference type="EMBL" id="JAATWM020000015">
    <property type="protein sequence ID" value="KAF9877000.1"/>
    <property type="molecule type" value="Genomic_DNA"/>
</dbReference>
<name>A0A9P6IE33_9PEZI</name>
<accession>A0A9P6IE33</accession>
<reference evidence="2" key="1">
    <citation type="submission" date="2020-03" db="EMBL/GenBank/DDBJ databases">
        <authorList>
            <person name="He L."/>
        </authorList>
    </citation>
    <scope>NUCLEOTIDE SEQUENCE</scope>
    <source>
        <strain evidence="2">CkLH20</strain>
    </source>
</reference>
<dbReference type="Proteomes" id="UP000781932">
    <property type="component" value="Unassembled WGS sequence"/>
</dbReference>
<evidence type="ECO:0000256" key="1">
    <source>
        <dbReference type="SAM" id="MobiDB-lite"/>
    </source>
</evidence>
<keyword evidence="3" id="KW-1185">Reference proteome</keyword>
<dbReference type="OrthoDB" id="4832951at2759"/>
<organism evidence="2 3">
    <name type="scientific">Colletotrichum karsti</name>
    <dbReference type="NCBI Taxonomy" id="1095194"/>
    <lineage>
        <taxon>Eukaryota</taxon>
        <taxon>Fungi</taxon>
        <taxon>Dikarya</taxon>
        <taxon>Ascomycota</taxon>
        <taxon>Pezizomycotina</taxon>
        <taxon>Sordariomycetes</taxon>
        <taxon>Hypocreomycetidae</taxon>
        <taxon>Glomerellales</taxon>
        <taxon>Glomerellaceae</taxon>
        <taxon>Colletotrichum</taxon>
        <taxon>Colletotrichum boninense species complex</taxon>
    </lineage>
</organism>
<reference evidence="2" key="2">
    <citation type="submission" date="2020-11" db="EMBL/GenBank/DDBJ databases">
        <title>Whole genome sequencing of Colletotrichum sp.</title>
        <authorList>
            <person name="Li H."/>
        </authorList>
    </citation>
    <scope>NUCLEOTIDE SEQUENCE</scope>
    <source>
        <strain evidence="2">CkLH20</strain>
    </source>
</reference>
<gene>
    <name evidence="2" type="ORF">CkaCkLH20_05266</name>
</gene>
<evidence type="ECO:0000313" key="2">
    <source>
        <dbReference type="EMBL" id="KAF9877000.1"/>
    </source>
</evidence>
<evidence type="ECO:0000313" key="3">
    <source>
        <dbReference type="Proteomes" id="UP000781932"/>
    </source>
</evidence>